<keyword evidence="3" id="KW-1185">Reference proteome</keyword>
<keyword evidence="1" id="KW-0812">Transmembrane</keyword>
<sequence length="271" mass="30046">MDAGGSACSLSPVRSFHSMRLLLVFLGECVVHVAVFALNTAQSRVTRFSPFEVLHGFPARTPLSVAVGLDEEPAAPDDFASDLTLRHASILQAVQQAEESAARDTNERYKASLRSRTPTYEAGQYVLARNHSPTSKLSLPWTGPLLVLEVLPHSELLLQDLTDNSEGKVHLDTVTPFLLDPDHAAPDPAIVRREGEYRIDEVFEDYEGEDGRWWFLVKWQGFPRGVDEGVCLGDAHYDPAVKAYIKALPPLTLPTHRTLTPPPPHYTFPSR</sequence>
<proteinExistence type="predicted"/>
<accession>A0ABQ8U4S9</accession>
<name>A0ABQ8U4S9_9EUKA</name>
<organism evidence="2 3">
    <name type="scientific">Paratrimastix pyriformis</name>
    <dbReference type="NCBI Taxonomy" id="342808"/>
    <lineage>
        <taxon>Eukaryota</taxon>
        <taxon>Metamonada</taxon>
        <taxon>Preaxostyla</taxon>
        <taxon>Paratrimastigidae</taxon>
        <taxon>Paratrimastix</taxon>
    </lineage>
</organism>
<evidence type="ECO:0000313" key="2">
    <source>
        <dbReference type="EMBL" id="KAJ4453322.1"/>
    </source>
</evidence>
<evidence type="ECO:0000313" key="3">
    <source>
        <dbReference type="Proteomes" id="UP001141327"/>
    </source>
</evidence>
<feature type="transmembrane region" description="Helical" evidence="1">
    <location>
        <begin position="21"/>
        <end position="41"/>
    </location>
</feature>
<evidence type="ECO:0000256" key="1">
    <source>
        <dbReference type="SAM" id="Phobius"/>
    </source>
</evidence>
<dbReference type="Proteomes" id="UP001141327">
    <property type="component" value="Unassembled WGS sequence"/>
</dbReference>
<dbReference type="EMBL" id="JAPMOS010000279">
    <property type="protein sequence ID" value="KAJ4453322.1"/>
    <property type="molecule type" value="Genomic_DNA"/>
</dbReference>
<reference evidence="2" key="1">
    <citation type="journal article" date="2022" name="bioRxiv">
        <title>Genomics of Preaxostyla Flagellates Illuminates Evolutionary Transitions and the Path Towards Mitochondrial Loss.</title>
        <authorList>
            <person name="Novak L.V.F."/>
            <person name="Treitli S.C."/>
            <person name="Pyrih J."/>
            <person name="Halakuc P."/>
            <person name="Pipaliya S.V."/>
            <person name="Vacek V."/>
            <person name="Brzon O."/>
            <person name="Soukal P."/>
            <person name="Eme L."/>
            <person name="Dacks J.B."/>
            <person name="Karnkowska A."/>
            <person name="Elias M."/>
            <person name="Hampl V."/>
        </authorList>
    </citation>
    <scope>NUCLEOTIDE SEQUENCE</scope>
    <source>
        <strain evidence="2">RCP-MX</strain>
    </source>
</reference>
<keyword evidence="1" id="KW-0472">Membrane</keyword>
<comment type="caution">
    <text evidence="2">The sequence shown here is derived from an EMBL/GenBank/DDBJ whole genome shotgun (WGS) entry which is preliminary data.</text>
</comment>
<keyword evidence="1" id="KW-1133">Transmembrane helix</keyword>
<protein>
    <recommendedName>
        <fullName evidence="4">Chromo domain-containing protein</fullName>
    </recommendedName>
</protein>
<gene>
    <name evidence="2" type="ORF">PAPYR_12228</name>
</gene>
<evidence type="ECO:0008006" key="4">
    <source>
        <dbReference type="Google" id="ProtNLM"/>
    </source>
</evidence>